<keyword evidence="3" id="KW-1185">Reference proteome</keyword>
<evidence type="ECO:0000256" key="1">
    <source>
        <dbReference type="SAM" id="MobiDB-lite"/>
    </source>
</evidence>
<feature type="compositionally biased region" description="Basic and acidic residues" evidence="1">
    <location>
        <begin position="44"/>
        <end position="59"/>
    </location>
</feature>
<feature type="compositionally biased region" description="Polar residues" evidence="1">
    <location>
        <begin position="111"/>
        <end position="124"/>
    </location>
</feature>
<accession>A0ABR0EEE9</accession>
<organism evidence="2 3">
    <name type="scientific">Zasmidium cellare</name>
    <name type="common">Wine cellar mold</name>
    <name type="synonym">Racodium cellare</name>
    <dbReference type="NCBI Taxonomy" id="395010"/>
    <lineage>
        <taxon>Eukaryota</taxon>
        <taxon>Fungi</taxon>
        <taxon>Dikarya</taxon>
        <taxon>Ascomycota</taxon>
        <taxon>Pezizomycotina</taxon>
        <taxon>Dothideomycetes</taxon>
        <taxon>Dothideomycetidae</taxon>
        <taxon>Mycosphaerellales</taxon>
        <taxon>Mycosphaerellaceae</taxon>
        <taxon>Zasmidium</taxon>
    </lineage>
</organism>
<sequence>MANPERSRSRSMSRPRERPDRDRRPLEERYSRSVSARAPSHSPMSDHHDMDTNDQETQRGRSASSTSPSVEGEKDGDFRPSSTFKSQAFDKQLRRTSSRRKVVYDDDDEPATSTHGDYQTTSRPKSPAADEQIRRTSSRRKAADDDEYQPPAKKNDIGMESRKRKAGSPQVQISAKKAKTDDVQSEAGDSVIVVGASNKRADVVETTEREDSQGTGNNDTHTTASGRNPARDSRGGGSEVTPDGMISMEEHERDLEEKRTKFNDILKKHNLDNRDLASKLTYAEQDRDKYQNQALKLQIRLDRMIEQEDEWFEQVPAKANAWKKKELDREVALHKDRYDKELQKLENRMQGKFDTQETKHKKEKKESREKVRVSNEEIKEIKEKYKSLETKLRKETDQKIKESKPENQKEVREKARMIRDMQIQIEKLEAEAERIKDENETTRKYAAEQKQKCIDFENDSQRLREMRNAALDKASRADSKYRAEQRQALLWQQKLKARIEEDKQKFEFQRGQVEHAQRRDVGHQRTERIMSEQNERNNRMRKDLEAQIGGLKNQKAGLEARNGALEARNGTLERELRRSIGGQRGEEQRSSASTALARSSRSPWQDRPSASASSPPKSNTHSFQPRPDQHRHSAPDPRRGSTHQGTPYQHVTTRQAQPTGTKDPKVVEKVKEEQTEGPPTPAEAKEGGRPGNNGRVVGSERPKQEVREGGDQTRGQRLEKTRESTTASLYHQPNLFGFAGQRPEAINGDGMRSGDIPEAAAALSGPEKSIAATDGGDTMNWVRAETSAIPPKREPSASIFGGNKPTAAVEARSAQDSSDPMEGVSVEERLEAAARFVENATINAGEPGEFDTATEAKDLTPGHMLLDVQQDEAPDASFGAAGAEWQLEKAKLPWNDFENWRWQQ</sequence>
<evidence type="ECO:0000313" key="3">
    <source>
        <dbReference type="Proteomes" id="UP001305779"/>
    </source>
</evidence>
<feature type="compositionally biased region" description="Polar residues" evidence="1">
    <location>
        <begin position="60"/>
        <end position="69"/>
    </location>
</feature>
<feature type="compositionally biased region" description="Basic and acidic residues" evidence="1">
    <location>
        <begin position="1"/>
        <end position="31"/>
    </location>
</feature>
<feature type="compositionally biased region" description="Basic and acidic residues" evidence="1">
    <location>
        <begin position="698"/>
        <end position="723"/>
    </location>
</feature>
<feature type="compositionally biased region" description="Low complexity" evidence="1">
    <location>
        <begin position="590"/>
        <end position="618"/>
    </location>
</feature>
<gene>
    <name evidence="2" type="ORF">PRZ48_008065</name>
</gene>
<protein>
    <submittedName>
        <fullName evidence="2">Uncharacterized protein</fullName>
    </submittedName>
</protein>
<feature type="compositionally biased region" description="Polar residues" evidence="1">
    <location>
        <begin position="642"/>
        <end position="660"/>
    </location>
</feature>
<reference evidence="2 3" key="1">
    <citation type="journal article" date="2023" name="G3 (Bethesda)">
        <title>A chromosome-level genome assembly of Zasmidium syzygii isolated from banana leaves.</title>
        <authorList>
            <person name="van Westerhoven A.C."/>
            <person name="Mehrabi R."/>
            <person name="Talebi R."/>
            <person name="Steentjes M.B.F."/>
            <person name="Corcolon B."/>
            <person name="Chong P.A."/>
            <person name="Kema G.H.J."/>
            <person name="Seidl M.F."/>
        </authorList>
    </citation>
    <scope>NUCLEOTIDE SEQUENCE [LARGE SCALE GENOMIC DNA]</scope>
    <source>
        <strain evidence="2 3">P124</strain>
    </source>
</reference>
<feature type="region of interest" description="Disordered" evidence="1">
    <location>
        <begin position="509"/>
        <end position="542"/>
    </location>
</feature>
<feature type="compositionally biased region" description="Basic and acidic residues" evidence="1">
    <location>
        <begin position="571"/>
        <end position="589"/>
    </location>
</feature>
<evidence type="ECO:0000313" key="2">
    <source>
        <dbReference type="EMBL" id="KAK4499879.1"/>
    </source>
</evidence>
<feature type="region of interest" description="Disordered" evidence="1">
    <location>
        <begin position="350"/>
        <end position="373"/>
    </location>
</feature>
<dbReference type="EMBL" id="JAXOVC010000006">
    <property type="protein sequence ID" value="KAK4499879.1"/>
    <property type="molecule type" value="Genomic_DNA"/>
</dbReference>
<comment type="caution">
    <text evidence="2">The sequence shown here is derived from an EMBL/GenBank/DDBJ whole genome shotgun (WGS) entry which is preliminary data.</text>
</comment>
<name>A0ABR0EEE9_ZASCE</name>
<feature type="region of interest" description="Disordered" evidence="1">
    <location>
        <begin position="788"/>
        <end position="824"/>
    </location>
</feature>
<dbReference type="Proteomes" id="UP001305779">
    <property type="component" value="Unassembled WGS sequence"/>
</dbReference>
<feature type="region of interest" description="Disordered" evidence="1">
    <location>
        <begin position="559"/>
        <end position="757"/>
    </location>
</feature>
<feature type="compositionally biased region" description="Polar residues" evidence="1">
    <location>
        <begin position="213"/>
        <end position="226"/>
    </location>
</feature>
<feature type="compositionally biased region" description="Basic and acidic residues" evidence="1">
    <location>
        <begin position="662"/>
        <end position="674"/>
    </location>
</feature>
<feature type="compositionally biased region" description="Basic and acidic residues" evidence="1">
    <location>
        <begin position="199"/>
        <end position="212"/>
    </location>
</feature>
<proteinExistence type="predicted"/>
<feature type="compositionally biased region" description="Basic and acidic residues" evidence="1">
    <location>
        <begin position="627"/>
        <end position="639"/>
    </location>
</feature>
<feature type="region of interest" description="Disordered" evidence="1">
    <location>
        <begin position="1"/>
        <end position="256"/>
    </location>
</feature>